<protein>
    <submittedName>
        <fullName evidence="1">Uncharacterized protein</fullName>
    </submittedName>
</protein>
<sequence>MRRQCTRVLSVREDRRAVNFVALRWLSLDGEELNGGGACVRESFILKSTQQEEALHHIRFSMSDVF</sequence>
<organism evidence="1 2">
    <name type="scientific">Spirodela intermedia</name>
    <name type="common">Intermediate duckweed</name>
    <dbReference type="NCBI Taxonomy" id="51605"/>
    <lineage>
        <taxon>Eukaryota</taxon>
        <taxon>Viridiplantae</taxon>
        <taxon>Streptophyta</taxon>
        <taxon>Embryophyta</taxon>
        <taxon>Tracheophyta</taxon>
        <taxon>Spermatophyta</taxon>
        <taxon>Magnoliopsida</taxon>
        <taxon>Liliopsida</taxon>
        <taxon>Araceae</taxon>
        <taxon>Lemnoideae</taxon>
        <taxon>Spirodela</taxon>
    </lineage>
</organism>
<proteinExistence type="predicted"/>
<evidence type="ECO:0000313" key="2">
    <source>
        <dbReference type="Proteomes" id="UP000663760"/>
    </source>
</evidence>
<accession>A0A7I8LIM6</accession>
<keyword evidence="2" id="KW-1185">Reference proteome</keyword>
<reference evidence="1" key="1">
    <citation type="submission" date="2020-02" db="EMBL/GenBank/DDBJ databases">
        <authorList>
            <person name="Scholz U."/>
            <person name="Mascher M."/>
            <person name="Fiebig A."/>
        </authorList>
    </citation>
    <scope>NUCLEOTIDE SEQUENCE</scope>
</reference>
<evidence type="ECO:0000313" key="1">
    <source>
        <dbReference type="EMBL" id="CAA7409168.1"/>
    </source>
</evidence>
<name>A0A7I8LIM6_SPIIN</name>
<gene>
    <name evidence="1" type="ORF">SI8410_15019846</name>
</gene>
<dbReference type="AlphaFoldDB" id="A0A7I8LIM6"/>
<dbReference type="EMBL" id="LR746278">
    <property type="protein sequence ID" value="CAA7409168.1"/>
    <property type="molecule type" value="Genomic_DNA"/>
</dbReference>
<dbReference type="Proteomes" id="UP000663760">
    <property type="component" value="Chromosome 15"/>
</dbReference>